<reference evidence="2 6" key="2">
    <citation type="journal article" date="2012" name="J. Bacteriol.">
        <title>Complete genome sequence of the metabolically versatile halophilic archaeon Haloferax mediterranei, a poly(3-hydroxybutyrate-co-3-hydroxyvalerate) producer.</title>
        <authorList>
            <person name="Han J."/>
            <person name="Zhang F."/>
            <person name="Hou J."/>
            <person name="Liu X."/>
            <person name="Li M."/>
            <person name="Liu H."/>
            <person name="Cai L."/>
            <person name="Zhang B."/>
            <person name="Chen Y."/>
            <person name="Zhou J."/>
            <person name="Hu S."/>
            <person name="Xiang H."/>
        </authorList>
    </citation>
    <scope>NUCLEOTIDE SEQUENCE [LARGE SCALE GENOMIC DNA]</scope>
    <source>
        <strain evidence="6">ATCC 33500 / DSM 1411 / JCM 8866 / NBRC 14739 / NCIMB 2177 / R-4</strain>
        <strain evidence="2">CGMCC 1.2087</strain>
    </source>
</reference>
<organism evidence="2 6">
    <name type="scientific">Haloferax mediterranei (strain ATCC 33500 / DSM 1411 / JCM 8866 / NBRC 14739 / NCIMB 2177 / R-4)</name>
    <name type="common">Halobacterium mediterranei</name>
    <dbReference type="NCBI Taxonomy" id="523841"/>
    <lineage>
        <taxon>Archaea</taxon>
        <taxon>Methanobacteriati</taxon>
        <taxon>Methanobacteriota</taxon>
        <taxon>Stenosarchaea group</taxon>
        <taxon>Halobacteria</taxon>
        <taxon>Halobacteriales</taxon>
        <taxon>Haloferacaceae</taxon>
        <taxon>Haloferax</taxon>
    </lineage>
</organism>
<name>I3R468_HALMT</name>
<dbReference type="AlphaFoldDB" id="I3R468"/>
<dbReference type="OrthoDB" id="291070at2157"/>
<reference evidence="2" key="1">
    <citation type="journal article" date="2012" name="Appl. Environ. Microbiol.">
        <title>Identification of the haloarchaeal phasin (PhaP) that functions in polyhydroxyalkanoate accumulation and granule formation in Haloferax mediterranei.</title>
        <authorList>
            <person name="Cai S."/>
            <person name="Cai L."/>
            <person name="Liu H."/>
            <person name="Liu X."/>
            <person name="Han J."/>
            <person name="Zhou J."/>
            <person name="Xiang H."/>
        </authorList>
    </citation>
    <scope>NUCLEOTIDE SEQUENCE</scope>
    <source>
        <strain evidence="2">CGMCC 1.2087</strain>
    </source>
</reference>
<evidence type="ECO:0000313" key="6">
    <source>
        <dbReference type="Proteomes" id="UP000006469"/>
    </source>
</evidence>
<keyword evidence="7" id="KW-1185">Reference proteome</keyword>
<dbReference type="Proteomes" id="UP000011603">
    <property type="component" value="Unassembled WGS sequence"/>
</dbReference>
<reference evidence="3 8" key="4">
    <citation type="submission" date="2014-04" db="EMBL/GenBank/DDBJ databases">
        <title>Transcriptional profiles of Haloferax mediterranei on the basis of nitrogen availability.</title>
        <authorList>
            <person name="Bautista V."/>
        </authorList>
    </citation>
    <scope>NUCLEOTIDE SEQUENCE [LARGE SCALE GENOMIC DNA]</scope>
    <source>
        <strain evidence="3">ATCC 33500</strain>
        <strain evidence="8">ATCC 33500 / DSM 1411 / JCM 8866 / NBRC 14739 / NCIMB 2177 / R-4</strain>
    </source>
</reference>
<dbReference type="KEGG" id="hme:HFX_1317"/>
<dbReference type="Proteomes" id="UP000027075">
    <property type="component" value="Chromosome"/>
</dbReference>
<dbReference type="EMBL" id="AOLO01000005">
    <property type="protein sequence ID" value="EMA03530.1"/>
    <property type="molecule type" value="Genomic_DNA"/>
</dbReference>
<evidence type="ECO:0000256" key="1">
    <source>
        <dbReference type="SAM" id="Phobius"/>
    </source>
</evidence>
<dbReference type="Proteomes" id="UP000299011">
    <property type="component" value="Chromosome"/>
</dbReference>
<sequence>MSLLWHLLTPSVPLHELTHALAALPWASNIDASLLRDDAQVDVTLPEGTPLWAVYLVSLAPTLVGLGLLLGLIALFGVPSVSALSGFAIHELGLLVILALNWVIFTYPSRGDRRPLG</sequence>
<dbReference type="HOGENOM" id="CLU_2079349_0_0_2"/>
<keyword evidence="1" id="KW-0472">Membrane</keyword>
<accession>I3R468</accession>
<evidence type="ECO:0000313" key="5">
    <source>
        <dbReference type="EMBL" id="QCQ75504.1"/>
    </source>
</evidence>
<evidence type="ECO:0000313" key="8">
    <source>
        <dbReference type="Proteomes" id="UP000027075"/>
    </source>
</evidence>
<keyword evidence="1" id="KW-1133">Transmembrane helix</keyword>
<dbReference type="PATRIC" id="fig|523841.21.peg.794"/>
<gene>
    <name evidence="2" type="ordered locus">HFX_1317</name>
    <name evidence="3" type="ORF">BM92_02600</name>
    <name evidence="4" type="ORF">C439_03925</name>
    <name evidence="5" type="ORF">E6P09_09595</name>
</gene>
<dbReference type="GeneID" id="40156670"/>
<reference evidence="2" key="5">
    <citation type="submission" date="2014-05" db="EMBL/GenBank/DDBJ databases">
        <authorList>
            <person name="Wang L."/>
            <person name="Yang H."/>
            <person name="Xiang H."/>
        </authorList>
    </citation>
    <scope>NUCLEOTIDE SEQUENCE</scope>
    <source>
        <strain evidence="2">CGMCC 1.2087</strain>
    </source>
</reference>
<feature type="transmembrane region" description="Helical" evidence="1">
    <location>
        <begin position="88"/>
        <end position="107"/>
    </location>
</feature>
<protein>
    <recommendedName>
        <fullName evidence="10">DUF3267 domain-containing protein</fullName>
    </recommendedName>
</protein>
<dbReference type="EMBL" id="CP007551">
    <property type="protein sequence ID" value="AHZ21612.1"/>
    <property type="molecule type" value="Genomic_DNA"/>
</dbReference>
<dbReference type="Proteomes" id="UP000006469">
    <property type="component" value="Chromosome"/>
</dbReference>
<keyword evidence="1" id="KW-0812">Transmembrane</keyword>
<evidence type="ECO:0000313" key="2">
    <source>
        <dbReference type="EMBL" id="AFK19028.1"/>
    </source>
</evidence>
<dbReference type="PaxDb" id="523841-HFX_1317"/>
<evidence type="ECO:0000313" key="7">
    <source>
        <dbReference type="Proteomes" id="UP000011603"/>
    </source>
</evidence>
<feature type="transmembrane region" description="Helical" evidence="1">
    <location>
        <begin position="52"/>
        <end position="76"/>
    </location>
</feature>
<evidence type="ECO:0000313" key="3">
    <source>
        <dbReference type="EMBL" id="AHZ21612.1"/>
    </source>
</evidence>
<evidence type="ECO:0008006" key="10">
    <source>
        <dbReference type="Google" id="ProtNLM"/>
    </source>
</evidence>
<reference evidence="5 9" key="6">
    <citation type="submission" date="2019-04" db="EMBL/GenBank/DDBJ databases">
        <title>Methylomes of two halophilic Archaea, Haloarcula marismortui and Haloferax mediterranei.</title>
        <authorList>
            <person name="DasSarma S."/>
            <person name="DasSarma P."/>
            <person name="DasSarma S."/>
            <person name="Fomenkov A."/>
            <person name="Vincze T."/>
            <person name="Anton B.P."/>
            <person name="Roberts R.J."/>
        </authorList>
    </citation>
    <scope>NUCLEOTIDE SEQUENCE [LARGE SCALE GENOMIC DNA]</scope>
    <source>
        <strain evidence="5">ATCC 33500</strain>
        <strain evidence="9">ATCC 33500 / DSM 1411 / JCM 8866 / NBRC 14739 / NCIMB 2177 / R-4</strain>
    </source>
</reference>
<dbReference type="RefSeq" id="WP_004057221.1">
    <property type="nucleotide sequence ID" value="NC_017941.2"/>
</dbReference>
<dbReference type="EMBL" id="CP001868">
    <property type="protein sequence ID" value="AFK19028.1"/>
    <property type="molecule type" value="Genomic_DNA"/>
</dbReference>
<proteinExistence type="predicted"/>
<reference evidence="4 7" key="3">
    <citation type="journal article" date="2014" name="PLoS Genet.">
        <title>Phylogenetically driven sequencing of extremely halophilic archaea reveals strategies for static and dynamic osmo-response.</title>
        <authorList>
            <person name="Becker E.A."/>
            <person name="Seitzer P.M."/>
            <person name="Tritt A."/>
            <person name="Larsen D."/>
            <person name="Krusor M."/>
            <person name="Yao A.I."/>
            <person name="Wu D."/>
            <person name="Madern D."/>
            <person name="Eisen J.A."/>
            <person name="Darling A.E."/>
            <person name="Facciotti M.T."/>
        </authorList>
    </citation>
    <scope>NUCLEOTIDE SEQUENCE [LARGE SCALE GENOMIC DNA]</scope>
    <source>
        <strain evidence="4">ATCC 33500</strain>
        <strain evidence="7">ATCC 33500 / DSM 1411 / JCM 8866 / NBRC 14739 / NCIMB 2177 / R-4</strain>
    </source>
</reference>
<evidence type="ECO:0000313" key="4">
    <source>
        <dbReference type="EMBL" id="EMA03530.1"/>
    </source>
</evidence>
<dbReference type="EMBL" id="CP039139">
    <property type="protein sequence ID" value="QCQ75504.1"/>
    <property type="molecule type" value="Genomic_DNA"/>
</dbReference>
<dbReference type="STRING" id="523841.HFX_1317"/>
<evidence type="ECO:0000313" key="9">
    <source>
        <dbReference type="Proteomes" id="UP000299011"/>
    </source>
</evidence>